<sequence length="78" mass="9074">MICCTSCWSLRVPLYLDSSEPPPIDINTFLLWDWFRGFVYLGPISIIGWSPRTRQRESSLLFDMVVSHVLDSSSLEHR</sequence>
<accession>A0A101M2L2</accession>
<name>A0A101M2L2_PICGL</name>
<protein>
    <submittedName>
        <fullName evidence="1">Uncharacterized protein</fullName>
    </submittedName>
</protein>
<dbReference type="EMBL" id="LKAM01000002">
    <property type="protein sequence ID" value="KUM49802.1"/>
    <property type="molecule type" value="Genomic_DNA"/>
</dbReference>
<organism evidence="1">
    <name type="scientific">Picea glauca</name>
    <name type="common">White spruce</name>
    <name type="synonym">Pinus glauca</name>
    <dbReference type="NCBI Taxonomy" id="3330"/>
    <lineage>
        <taxon>Eukaryota</taxon>
        <taxon>Viridiplantae</taxon>
        <taxon>Streptophyta</taxon>
        <taxon>Embryophyta</taxon>
        <taxon>Tracheophyta</taxon>
        <taxon>Spermatophyta</taxon>
        <taxon>Pinopsida</taxon>
        <taxon>Pinidae</taxon>
        <taxon>Conifers I</taxon>
        <taxon>Pinales</taxon>
        <taxon>Pinaceae</taxon>
        <taxon>Picea</taxon>
    </lineage>
</organism>
<dbReference type="AlphaFoldDB" id="A0A101M2L2"/>
<geneLocation type="mitochondrion" evidence="1"/>
<gene>
    <name evidence="1" type="ORF">ABT39_MTgene3029</name>
</gene>
<keyword evidence="1" id="KW-0496">Mitochondrion</keyword>
<reference evidence="1" key="1">
    <citation type="journal article" date="2015" name="Genome Biol. Evol.">
        <title>Organellar Genomes of White Spruce (Picea glauca): Assembly and Annotation.</title>
        <authorList>
            <person name="Jackman S.D."/>
            <person name="Warren R.L."/>
            <person name="Gibb E.A."/>
            <person name="Vandervalk B.P."/>
            <person name="Mohamadi H."/>
            <person name="Chu J."/>
            <person name="Raymond A."/>
            <person name="Pleasance S."/>
            <person name="Coope R."/>
            <person name="Wildung M.R."/>
            <person name="Ritland C.E."/>
            <person name="Bousquet J."/>
            <person name="Jones S.J."/>
            <person name="Bohlmann J."/>
            <person name="Birol I."/>
        </authorList>
    </citation>
    <scope>NUCLEOTIDE SEQUENCE [LARGE SCALE GENOMIC DNA]</scope>
    <source>
        <tissue evidence="1">Flushing bud</tissue>
    </source>
</reference>
<evidence type="ECO:0000313" key="1">
    <source>
        <dbReference type="EMBL" id="KUM49802.1"/>
    </source>
</evidence>
<comment type="caution">
    <text evidence="1">The sequence shown here is derived from an EMBL/GenBank/DDBJ whole genome shotgun (WGS) entry which is preliminary data.</text>
</comment>
<proteinExistence type="predicted"/>